<feature type="compositionally biased region" description="Low complexity" evidence="1">
    <location>
        <begin position="28"/>
        <end position="37"/>
    </location>
</feature>
<feature type="region of interest" description="Disordered" evidence="1">
    <location>
        <begin position="92"/>
        <end position="147"/>
    </location>
</feature>
<dbReference type="EMBL" id="CM000159">
    <property type="protein sequence ID" value="EDW93080.1"/>
    <property type="molecule type" value="Genomic_DNA"/>
</dbReference>
<dbReference type="Proteomes" id="UP000002282">
    <property type="component" value="Chromosome 3L"/>
</dbReference>
<dbReference type="PhylomeDB" id="B4PFF4"/>
<protein>
    <submittedName>
        <fullName evidence="2">Uncharacterized protein</fullName>
    </submittedName>
</protein>
<evidence type="ECO:0000256" key="1">
    <source>
        <dbReference type="SAM" id="MobiDB-lite"/>
    </source>
</evidence>
<dbReference type="KEGG" id="dya:Dyak_GE21265"/>
<feature type="region of interest" description="Disordered" evidence="1">
    <location>
        <begin position="217"/>
        <end position="259"/>
    </location>
</feature>
<organism evidence="2 3">
    <name type="scientific">Drosophila yakuba</name>
    <name type="common">Fruit fly</name>
    <dbReference type="NCBI Taxonomy" id="7245"/>
    <lineage>
        <taxon>Eukaryota</taxon>
        <taxon>Metazoa</taxon>
        <taxon>Ecdysozoa</taxon>
        <taxon>Arthropoda</taxon>
        <taxon>Hexapoda</taxon>
        <taxon>Insecta</taxon>
        <taxon>Pterygota</taxon>
        <taxon>Neoptera</taxon>
        <taxon>Endopterygota</taxon>
        <taxon>Diptera</taxon>
        <taxon>Brachycera</taxon>
        <taxon>Muscomorpha</taxon>
        <taxon>Ephydroidea</taxon>
        <taxon>Drosophilidae</taxon>
        <taxon>Drosophila</taxon>
        <taxon>Sophophora</taxon>
    </lineage>
</organism>
<name>B4PFF4_DROYA</name>
<feature type="compositionally biased region" description="Basic and acidic residues" evidence="1">
    <location>
        <begin position="1"/>
        <end position="19"/>
    </location>
</feature>
<evidence type="ECO:0000313" key="3">
    <source>
        <dbReference type="Proteomes" id="UP000002282"/>
    </source>
</evidence>
<feature type="region of interest" description="Disordered" evidence="1">
    <location>
        <begin position="1"/>
        <end position="73"/>
    </location>
</feature>
<dbReference type="AlphaFoldDB" id="B4PFF4"/>
<dbReference type="HOGENOM" id="CLU_886441_0_0_1"/>
<dbReference type="OMA" id="FAFTEIW"/>
<accession>B4PFF4</accession>
<reference evidence="2 3" key="1">
    <citation type="journal article" date="2007" name="Nature">
        <title>Evolution of genes and genomes on the Drosophila phylogeny.</title>
        <authorList>
            <consortium name="Drosophila 12 Genomes Consortium"/>
            <person name="Clark A.G."/>
            <person name="Eisen M.B."/>
            <person name="Smith D.R."/>
            <person name="Bergman C.M."/>
            <person name="Oliver B."/>
            <person name="Markow T.A."/>
            <person name="Kaufman T.C."/>
            <person name="Kellis M."/>
            <person name="Gelbart W."/>
            <person name="Iyer V.N."/>
            <person name="Pollard D.A."/>
            <person name="Sackton T.B."/>
            <person name="Larracuente A.M."/>
            <person name="Singh N.D."/>
            <person name="Abad J.P."/>
            <person name="Abt D.N."/>
            <person name="Adryan B."/>
            <person name="Aguade M."/>
            <person name="Akashi H."/>
            <person name="Anderson W.W."/>
            <person name="Aquadro C.F."/>
            <person name="Ardell D.H."/>
            <person name="Arguello R."/>
            <person name="Artieri C.G."/>
            <person name="Barbash D.A."/>
            <person name="Barker D."/>
            <person name="Barsanti P."/>
            <person name="Batterham P."/>
            <person name="Batzoglou S."/>
            <person name="Begun D."/>
            <person name="Bhutkar A."/>
            <person name="Blanco E."/>
            <person name="Bosak S.A."/>
            <person name="Bradley R.K."/>
            <person name="Brand A.D."/>
            <person name="Brent M.R."/>
            <person name="Brooks A.N."/>
            <person name="Brown R.H."/>
            <person name="Butlin R.K."/>
            <person name="Caggese C."/>
            <person name="Calvi B.R."/>
            <person name="Bernardo de Carvalho A."/>
            <person name="Caspi A."/>
            <person name="Castrezana S."/>
            <person name="Celniker S.E."/>
            <person name="Chang J.L."/>
            <person name="Chapple C."/>
            <person name="Chatterji S."/>
            <person name="Chinwalla A."/>
            <person name="Civetta A."/>
            <person name="Clifton S.W."/>
            <person name="Comeron J.M."/>
            <person name="Costello J.C."/>
            <person name="Coyne J.A."/>
            <person name="Daub J."/>
            <person name="David R.G."/>
            <person name="Delcher A.L."/>
            <person name="Delehaunty K."/>
            <person name="Do C.B."/>
            <person name="Ebling H."/>
            <person name="Edwards K."/>
            <person name="Eickbush T."/>
            <person name="Evans J.D."/>
            <person name="Filipski A."/>
            <person name="Findeiss S."/>
            <person name="Freyhult E."/>
            <person name="Fulton L."/>
            <person name="Fulton R."/>
            <person name="Garcia A.C."/>
            <person name="Gardiner A."/>
            <person name="Garfield D.A."/>
            <person name="Garvin B.E."/>
            <person name="Gibson G."/>
            <person name="Gilbert D."/>
            <person name="Gnerre S."/>
            <person name="Godfrey J."/>
            <person name="Good R."/>
            <person name="Gotea V."/>
            <person name="Gravely B."/>
            <person name="Greenberg A.J."/>
            <person name="Griffiths-Jones S."/>
            <person name="Gross S."/>
            <person name="Guigo R."/>
            <person name="Gustafson E.A."/>
            <person name="Haerty W."/>
            <person name="Hahn M.W."/>
            <person name="Halligan D.L."/>
            <person name="Halpern A.L."/>
            <person name="Halter G.M."/>
            <person name="Han M.V."/>
            <person name="Heger A."/>
            <person name="Hillier L."/>
            <person name="Hinrichs A.S."/>
            <person name="Holmes I."/>
            <person name="Hoskins R.A."/>
            <person name="Hubisz M.J."/>
            <person name="Hultmark D."/>
            <person name="Huntley M.A."/>
            <person name="Jaffe D.B."/>
            <person name="Jagadeeshan S."/>
            <person name="Jeck W.R."/>
            <person name="Johnson J."/>
            <person name="Jones C.D."/>
            <person name="Jordan W.C."/>
            <person name="Karpen G.H."/>
            <person name="Kataoka E."/>
            <person name="Keightley P.D."/>
            <person name="Kheradpour P."/>
            <person name="Kirkness E.F."/>
            <person name="Koerich L.B."/>
            <person name="Kristiansen K."/>
            <person name="Kudrna D."/>
            <person name="Kulathinal R.J."/>
            <person name="Kumar S."/>
            <person name="Kwok R."/>
            <person name="Lander E."/>
            <person name="Langley C.H."/>
            <person name="Lapoint R."/>
            <person name="Lazzaro B.P."/>
            <person name="Lee S.J."/>
            <person name="Levesque L."/>
            <person name="Li R."/>
            <person name="Lin C.F."/>
            <person name="Lin M.F."/>
            <person name="Lindblad-Toh K."/>
            <person name="Llopart A."/>
            <person name="Long M."/>
            <person name="Low L."/>
            <person name="Lozovsky E."/>
            <person name="Lu J."/>
            <person name="Luo M."/>
            <person name="Machado C.A."/>
            <person name="Makalowski W."/>
            <person name="Marzo M."/>
            <person name="Matsuda M."/>
            <person name="Matzkin L."/>
            <person name="McAllister B."/>
            <person name="McBride C.S."/>
            <person name="McKernan B."/>
            <person name="McKernan K."/>
            <person name="Mendez-Lago M."/>
            <person name="Minx P."/>
            <person name="Mollenhauer M.U."/>
            <person name="Montooth K."/>
            <person name="Mount S.M."/>
            <person name="Mu X."/>
            <person name="Myers E."/>
            <person name="Negre B."/>
            <person name="Newfeld S."/>
            <person name="Nielsen R."/>
            <person name="Noor M.A."/>
            <person name="O'Grady P."/>
            <person name="Pachter L."/>
            <person name="Papaceit M."/>
            <person name="Parisi M.J."/>
            <person name="Parisi M."/>
            <person name="Parts L."/>
            <person name="Pedersen J.S."/>
            <person name="Pesole G."/>
            <person name="Phillippy A.M."/>
            <person name="Ponting C.P."/>
            <person name="Pop M."/>
            <person name="Porcelli D."/>
            <person name="Powell J.R."/>
            <person name="Prohaska S."/>
            <person name="Pruitt K."/>
            <person name="Puig M."/>
            <person name="Quesneville H."/>
            <person name="Ram K.R."/>
            <person name="Rand D."/>
            <person name="Rasmussen M.D."/>
            <person name="Reed L.K."/>
            <person name="Reenan R."/>
            <person name="Reily A."/>
            <person name="Remington K.A."/>
            <person name="Rieger T.T."/>
            <person name="Ritchie M.G."/>
            <person name="Robin C."/>
            <person name="Rogers Y.H."/>
            <person name="Rohde C."/>
            <person name="Rozas J."/>
            <person name="Rubenfield M.J."/>
            <person name="Ruiz A."/>
            <person name="Russo S."/>
            <person name="Salzberg S.L."/>
            <person name="Sanchez-Gracia A."/>
            <person name="Saranga D.J."/>
            <person name="Sato H."/>
            <person name="Schaeffer S.W."/>
            <person name="Schatz M.C."/>
            <person name="Schlenke T."/>
            <person name="Schwartz R."/>
            <person name="Segarra C."/>
            <person name="Singh R.S."/>
            <person name="Sirot L."/>
            <person name="Sirota M."/>
            <person name="Sisneros N.B."/>
            <person name="Smith C.D."/>
            <person name="Smith T.F."/>
            <person name="Spieth J."/>
            <person name="Stage D.E."/>
            <person name="Stark A."/>
            <person name="Stephan W."/>
            <person name="Strausberg R.L."/>
            <person name="Strempel S."/>
            <person name="Sturgill D."/>
            <person name="Sutton G."/>
            <person name="Sutton G.G."/>
            <person name="Tao W."/>
            <person name="Teichmann S."/>
            <person name="Tobari Y.N."/>
            <person name="Tomimura Y."/>
            <person name="Tsolas J.M."/>
            <person name="Valente V.L."/>
            <person name="Venter E."/>
            <person name="Venter J.C."/>
            <person name="Vicario S."/>
            <person name="Vieira F.G."/>
            <person name="Vilella A.J."/>
            <person name="Villasante A."/>
            <person name="Walenz B."/>
            <person name="Wang J."/>
            <person name="Wasserman M."/>
            <person name="Watts T."/>
            <person name="Wilson D."/>
            <person name="Wilson R.K."/>
            <person name="Wing R.A."/>
            <person name="Wolfner M.F."/>
            <person name="Wong A."/>
            <person name="Wong G.K."/>
            <person name="Wu C.I."/>
            <person name="Wu G."/>
            <person name="Yamamoto D."/>
            <person name="Yang H.P."/>
            <person name="Yang S.P."/>
            <person name="Yorke J.A."/>
            <person name="Yoshida K."/>
            <person name="Zdobnov E."/>
            <person name="Zhang P."/>
            <person name="Zhang Y."/>
            <person name="Zimin A.V."/>
            <person name="Baldwin J."/>
            <person name="Abdouelleil A."/>
            <person name="Abdulkadir J."/>
            <person name="Abebe A."/>
            <person name="Abera B."/>
            <person name="Abreu J."/>
            <person name="Acer S.C."/>
            <person name="Aftuck L."/>
            <person name="Alexander A."/>
            <person name="An P."/>
            <person name="Anderson E."/>
            <person name="Anderson S."/>
            <person name="Arachi H."/>
            <person name="Azer M."/>
            <person name="Bachantsang P."/>
            <person name="Barry A."/>
            <person name="Bayul T."/>
            <person name="Berlin A."/>
            <person name="Bessette D."/>
            <person name="Bloom T."/>
            <person name="Blye J."/>
            <person name="Boguslavskiy L."/>
            <person name="Bonnet C."/>
            <person name="Boukhgalter B."/>
            <person name="Bourzgui I."/>
            <person name="Brown A."/>
            <person name="Cahill P."/>
            <person name="Channer S."/>
            <person name="Cheshatsang Y."/>
            <person name="Chuda L."/>
            <person name="Citroen M."/>
            <person name="Collymore A."/>
            <person name="Cooke P."/>
            <person name="Costello M."/>
            <person name="D'Aco K."/>
            <person name="Daza R."/>
            <person name="De Haan G."/>
            <person name="DeGray S."/>
            <person name="DeMaso C."/>
            <person name="Dhargay N."/>
            <person name="Dooley K."/>
            <person name="Dooley E."/>
            <person name="Doricent M."/>
            <person name="Dorje P."/>
            <person name="Dorjee K."/>
            <person name="Dupes A."/>
            <person name="Elong R."/>
            <person name="Falk J."/>
            <person name="Farina A."/>
            <person name="Faro S."/>
            <person name="Ferguson D."/>
            <person name="Fisher S."/>
            <person name="Foley C.D."/>
            <person name="Franke A."/>
            <person name="Friedrich D."/>
            <person name="Gadbois L."/>
            <person name="Gearin G."/>
            <person name="Gearin C.R."/>
            <person name="Giannoukos G."/>
            <person name="Goode T."/>
            <person name="Graham J."/>
            <person name="Grandbois E."/>
            <person name="Grewal S."/>
            <person name="Gyaltsen K."/>
            <person name="Hafez N."/>
            <person name="Hagos B."/>
            <person name="Hall J."/>
            <person name="Henson C."/>
            <person name="Hollinger A."/>
            <person name="Honan T."/>
            <person name="Huard M.D."/>
            <person name="Hughes L."/>
            <person name="Hurhula B."/>
            <person name="Husby M.E."/>
            <person name="Kamat A."/>
            <person name="Kanga B."/>
            <person name="Kashin S."/>
            <person name="Khazanovich D."/>
            <person name="Kisner P."/>
            <person name="Lance K."/>
            <person name="Lara M."/>
            <person name="Lee W."/>
            <person name="Lennon N."/>
            <person name="Letendre F."/>
            <person name="LeVine R."/>
            <person name="Lipovsky A."/>
            <person name="Liu X."/>
            <person name="Liu J."/>
            <person name="Liu S."/>
            <person name="Lokyitsang T."/>
            <person name="Lokyitsang Y."/>
            <person name="Lubonja R."/>
            <person name="Lui A."/>
            <person name="MacDonald P."/>
            <person name="Magnisalis V."/>
            <person name="Maru K."/>
            <person name="Matthews C."/>
            <person name="McCusker W."/>
            <person name="McDonough S."/>
            <person name="Mehta T."/>
            <person name="Meldrim J."/>
            <person name="Meneus L."/>
            <person name="Mihai O."/>
            <person name="Mihalev A."/>
            <person name="Mihova T."/>
            <person name="Mittelman R."/>
            <person name="Mlenga V."/>
            <person name="Montmayeur A."/>
            <person name="Mulrain L."/>
            <person name="Navidi A."/>
            <person name="Naylor J."/>
            <person name="Negash T."/>
            <person name="Nguyen T."/>
            <person name="Nguyen N."/>
            <person name="Nicol R."/>
            <person name="Norbu C."/>
            <person name="Norbu N."/>
            <person name="Novod N."/>
            <person name="O'Neill B."/>
            <person name="Osman S."/>
            <person name="Markiewicz E."/>
            <person name="Oyono O.L."/>
            <person name="Patti C."/>
            <person name="Phunkhang P."/>
            <person name="Pierre F."/>
            <person name="Priest M."/>
            <person name="Raghuraman S."/>
            <person name="Rege F."/>
            <person name="Reyes R."/>
            <person name="Rise C."/>
            <person name="Rogov P."/>
            <person name="Ross K."/>
            <person name="Ryan E."/>
            <person name="Settipalli S."/>
            <person name="Shea T."/>
            <person name="Sherpa N."/>
            <person name="Shi L."/>
            <person name="Shih D."/>
            <person name="Sparrow T."/>
            <person name="Spaulding J."/>
            <person name="Stalker J."/>
            <person name="Stange-Thomann N."/>
            <person name="Stavropoulos S."/>
            <person name="Stone C."/>
            <person name="Strader C."/>
            <person name="Tesfaye S."/>
            <person name="Thomson T."/>
            <person name="Thoulutsang Y."/>
            <person name="Thoulutsang D."/>
            <person name="Topham K."/>
            <person name="Topping I."/>
            <person name="Tsamla T."/>
            <person name="Vassiliev H."/>
            <person name="Vo A."/>
            <person name="Wangchuk T."/>
            <person name="Wangdi T."/>
            <person name="Weiand M."/>
            <person name="Wilkinson J."/>
            <person name="Wilson A."/>
            <person name="Yadav S."/>
            <person name="Young G."/>
            <person name="Yu Q."/>
            <person name="Zembek L."/>
            <person name="Zhong D."/>
            <person name="Zimmer A."/>
            <person name="Zwirko Z."/>
            <person name="Jaffe D.B."/>
            <person name="Alvarez P."/>
            <person name="Brockman W."/>
            <person name="Butler J."/>
            <person name="Chin C."/>
            <person name="Gnerre S."/>
            <person name="Grabherr M."/>
            <person name="Kleber M."/>
            <person name="Mauceli E."/>
            <person name="MacCallum I."/>
        </authorList>
    </citation>
    <scope>NUCLEOTIDE SEQUENCE [LARGE SCALE GENOMIC DNA]</scope>
    <source>
        <strain evidence="3">Tai18E2 / Tucson 14021-0261.01</strain>
    </source>
</reference>
<sequence length="314" mass="34608">MSDLVENSHSDTDDNDSFHSLDQSENILDSLSVSLSESDSDSDSAADFDSGSENETSREEMIEVPAQLAQGAANTSKTPLLGAFLKPKSPGFEVDSSDSSAYDGVSAGKPPQDAGRFMSPKKFTISPISQQKQSPVPCCPREVPELSSKQMPCNELFNLDHPVTIRKEHLTTSAKTEALQKYAFTEIWIDSQQKSCQTKVSRLREFSMALEAYFDTDTSNNTSDANLEADKMEPEPAKTSMPPPKSEKSAEKKYVSPFPDIPIPPPARLETPLLSGVKPPIIVPAGFDLTRLVEYKNPNHWHRRAHMRTGDPIY</sequence>
<proteinExistence type="predicted"/>
<feature type="compositionally biased region" description="Basic and acidic residues" evidence="1">
    <location>
        <begin position="245"/>
        <end position="254"/>
    </location>
</feature>
<dbReference type="OrthoDB" id="7883459at2759"/>
<reference evidence="2 3" key="2">
    <citation type="journal article" date="2007" name="PLoS Biol.">
        <title>Principles of genome evolution in the Drosophila melanogaster species group.</title>
        <authorList>
            <person name="Ranz J.M."/>
            <person name="Maurin D."/>
            <person name="Chan Y.S."/>
            <person name="von Grotthuss M."/>
            <person name="Hillier L.W."/>
            <person name="Roote J."/>
            <person name="Ashburner M."/>
            <person name="Bergman C.M."/>
        </authorList>
    </citation>
    <scope>NUCLEOTIDE SEQUENCE [LARGE SCALE GENOMIC DNA]</scope>
    <source>
        <strain evidence="3">Tai18E2 / Tucson 14021-0261.01</strain>
    </source>
</reference>
<feature type="compositionally biased region" description="Acidic residues" evidence="1">
    <location>
        <begin position="38"/>
        <end position="52"/>
    </location>
</feature>
<keyword evidence="3" id="KW-1185">Reference proteome</keyword>
<evidence type="ECO:0000313" key="2">
    <source>
        <dbReference type="EMBL" id="EDW93080.1"/>
    </source>
</evidence>
<dbReference type="eggNOG" id="ENOG502TBPW">
    <property type="taxonomic scope" value="Eukaryota"/>
</dbReference>
<gene>
    <name evidence="2" type="primary">Dyak\GE21265</name>
    <name evidence="2" type="synonym">dyak_GLEANR_5039</name>
    <name evidence="2" type="synonym">GE21265</name>
    <name evidence="2" type="ORF">Dyak_GE21265</name>
</gene>